<keyword evidence="3" id="KW-1185">Reference proteome</keyword>
<dbReference type="Proteomes" id="UP000198569">
    <property type="component" value="Unassembled WGS sequence"/>
</dbReference>
<dbReference type="AlphaFoldDB" id="A0A1H3C5Y1"/>
<protein>
    <recommendedName>
        <fullName evidence="4">40-residue YVTN family beta-propeller repeat-containing protein</fullName>
    </recommendedName>
</protein>
<dbReference type="RefSeq" id="WP_091433502.1">
    <property type="nucleotide sequence ID" value="NZ_FNMV01000011.1"/>
</dbReference>
<evidence type="ECO:0008006" key="4">
    <source>
        <dbReference type="Google" id="ProtNLM"/>
    </source>
</evidence>
<evidence type="ECO:0000313" key="3">
    <source>
        <dbReference type="Proteomes" id="UP000198569"/>
    </source>
</evidence>
<dbReference type="InterPro" id="IPR031815">
    <property type="entry name" value="DUF5074"/>
</dbReference>
<dbReference type="SUPFAM" id="SSF101898">
    <property type="entry name" value="NHL repeat"/>
    <property type="match status" value="1"/>
</dbReference>
<dbReference type="PANTHER" id="PTHR47197:SF3">
    <property type="entry name" value="DIHYDRO-HEME D1 DEHYDROGENASE"/>
    <property type="match status" value="1"/>
</dbReference>
<dbReference type="OrthoDB" id="9773938at2"/>
<evidence type="ECO:0000256" key="1">
    <source>
        <dbReference type="SAM" id="SignalP"/>
    </source>
</evidence>
<sequence>MNFKKVVLLALLSPFFFASCSNDEDDKIETPLGAYDNGVLILNQGGFGHGDASLSFVSNDYVSFQNNIFSVVNPTLTLGDTGQDVGLYNDFAFVVLNYSNKIEVINRYTMVHVATIDSGLSNPRYIAFANGKGYVTNWGNGGSATDDYVAVINLSTYVVSSKIPVVEGPERILEYNNKVYVAHQGGYGYGKTLSVINTDSNTVAATIEVGDVPNSLEVSNGSLYVVCGGKPVYAPLETAGKLVKINLANNTVSSTIDFAAATHPSNLDIESNSIYYTVGSDIFKVNVDGTTLPTTALFSTTAQGVYGVYSFAVKNNSIYVGDAVDYSSNGKVYVYSSTGTLNKEYTVGVIPAGFYFNE</sequence>
<gene>
    <name evidence="2" type="ORF">SAMN05444338_11111</name>
</gene>
<dbReference type="EMBL" id="FNMV01000011">
    <property type="protein sequence ID" value="SDX49516.1"/>
    <property type="molecule type" value="Genomic_DNA"/>
</dbReference>
<feature type="chain" id="PRO_5011650421" description="40-residue YVTN family beta-propeller repeat-containing protein" evidence="1">
    <location>
        <begin position="19"/>
        <end position="358"/>
    </location>
</feature>
<accession>A0A1H3C5Y1</accession>
<dbReference type="Gene3D" id="2.130.10.10">
    <property type="entry name" value="YVTN repeat-like/Quinoprotein amine dehydrogenase"/>
    <property type="match status" value="1"/>
</dbReference>
<dbReference type="InterPro" id="IPR015943">
    <property type="entry name" value="WD40/YVTN_repeat-like_dom_sf"/>
</dbReference>
<dbReference type="PANTHER" id="PTHR47197">
    <property type="entry name" value="PROTEIN NIRF"/>
    <property type="match status" value="1"/>
</dbReference>
<feature type="signal peptide" evidence="1">
    <location>
        <begin position="1"/>
        <end position="18"/>
    </location>
</feature>
<dbReference type="Pfam" id="PF16819">
    <property type="entry name" value="DUF5074"/>
    <property type="match status" value="1"/>
</dbReference>
<keyword evidence="1" id="KW-0732">Signal</keyword>
<dbReference type="PROSITE" id="PS51257">
    <property type="entry name" value="PROKAR_LIPOPROTEIN"/>
    <property type="match status" value="1"/>
</dbReference>
<dbReference type="InterPro" id="IPR051200">
    <property type="entry name" value="Host-pathogen_enzymatic-act"/>
</dbReference>
<reference evidence="3" key="1">
    <citation type="submission" date="2016-10" db="EMBL/GenBank/DDBJ databases">
        <authorList>
            <person name="Varghese N."/>
            <person name="Submissions S."/>
        </authorList>
    </citation>
    <scope>NUCLEOTIDE SEQUENCE [LARGE SCALE GENOMIC DNA]</scope>
    <source>
        <strain evidence="3">DSM 15718</strain>
    </source>
</reference>
<name>A0A1H3C5Y1_9FLAO</name>
<proteinExistence type="predicted"/>
<evidence type="ECO:0000313" key="2">
    <source>
        <dbReference type="EMBL" id="SDX49516.1"/>
    </source>
</evidence>
<dbReference type="STRING" id="229203.SAMN05444338_11111"/>
<organism evidence="2 3">
    <name type="scientific">Flavobacterium degerlachei</name>
    <dbReference type="NCBI Taxonomy" id="229203"/>
    <lineage>
        <taxon>Bacteria</taxon>
        <taxon>Pseudomonadati</taxon>
        <taxon>Bacteroidota</taxon>
        <taxon>Flavobacteriia</taxon>
        <taxon>Flavobacteriales</taxon>
        <taxon>Flavobacteriaceae</taxon>
        <taxon>Flavobacterium</taxon>
    </lineage>
</organism>